<name>A0A3S3QB82_9MAGN</name>
<dbReference type="InterPro" id="IPR001245">
    <property type="entry name" value="Ser-Thr/Tyr_kinase_cat_dom"/>
</dbReference>
<keyword evidence="9" id="KW-0418">Kinase</keyword>
<dbReference type="SUPFAM" id="SSF56112">
    <property type="entry name" value="Protein kinase-like (PK-like)"/>
    <property type="match status" value="1"/>
</dbReference>
<proteinExistence type="predicted"/>
<dbReference type="PANTHER" id="PTHR46008">
    <property type="entry name" value="LEAF RUST 10 DISEASE-RESISTANCE LOCUS RECEPTOR-LIKE PROTEIN KINASE-LIKE 1.4"/>
    <property type="match status" value="1"/>
</dbReference>
<dbReference type="PROSITE" id="PS00107">
    <property type="entry name" value="PROTEIN_KINASE_ATP"/>
    <property type="match status" value="1"/>
</dbReference>
<keyword evidence="7" id="KW-0472">Membrane</keyword>
<evidence type="ECO:0000256" key="6">
    <source>
        <dbReference type="PROSITE-ProRule" id="PRU10141"/>
    </source>
</evidence>
<evidence type="ECO:0000313" key="10">
    <source>
        <dbReference type="Proteomes" id="UP000283530"/>
    </source>
</evidence>
<dbReference type="EMBL" id="QPKB01000004">
    <property type="protein sequence ID" value="RWR82065.1"/>
    <property type="molecule type" value="Genomic_DNA"/>
</dbReference>
<keyword evidence="7" id="KW-0812">Transmembrane</keyword>
<evidence type="ECO:0000256" key="5">
    <source>
        <dbReference type="ARBA" id="ARBA00022840"/>
    </source>
</evidence>
<comment type="caution">
    <text evidence="9">The sequence shown here is derived from an EMBL/GenBank/DDBJ whole genome shotgun (WGS) entry which is preliminary data.</text>
</comment>
<dbReference type="InterPro" id="IPR025287">
    <property type="entry name" value="WAK_GUB"/>
</dbReference>
<dbReference type="PANTHER" id="PTHR46008:SF2">
    <property type="entry name" value="LEAF RUST 10 DISEASE-RESISTANCE LOCUS RECEPTOR-LIKE PROTEIN KINASE-LIKE 1.4"/>
    <property type="match status" value="1"/>
</dbReference>
<comment type="subcellular location">
    <subcellularLocation>
        <location evidence="1">Membrane</location>
        <topology evidence="1">Single-pass membrane protein</topology>
    </subcellularLocation>
</comment>
<dbReference type="Proteomes" id="UP000283530">
    <property type="component" value="Unassembled WGS sequence"/>
</dbReference>
<dbReference type="GO" id="GO:0016020">
    <property type="term" value="C:membrane"/>
    <property type="evidence" value="ECO:0007669"/>
    <property type="project" value="UniProtKB-SubCell"/>
</dbReference>
<keyword evidence="3" id="KW-0732">Signal</keyword>
<feature type="binding site" evidence="6">
    <location>
        <position position="389"/>
    </location>
    <ligand>
        <name>ATP</name>
        <dbReference type="ChEBI" id="CHEBI:30616"/>
    </ligand>
</feature>
<evidence type="ECO:0000259" key="8">
    <source>
        <dbReference type="PROSITE" id="PS50011"/>
    </source>
</evidence>
<organism evidence="9 10">
    <name type="scientific">Cinnamomum micranthum f. kanehirae</name>
    <dbReference type="NCBI Taxonomy" id="337451"/>
    <lineage>
        <taxon>Eukaryota</taxon>
        <taxon>Viridiplantae</taxon>
        <taxon>Streptophyta</taxon>
        <taxon>Embryophyta</taxon>
        <taxon>Tracheophyta</taxon>
        <taxon>Spermatophyta</taxon>
        <taxon>Magnoliopsida</taxon>
        <taxon>Magnoliidae</taxon>
        <taxon>Laurales</taxon>
        <taxon>Lauraceae</taxon>
        <taxon>Cinnamomum</taxon>
    </lineage>
</organism>
<dbReference type="STRING" id="337451.A0A3S3QB82"/>
<sequence length="474" mass="53912">MRRNSKIHFCLVSCSSIHTKSSLSTIMDTIPIHQSLSSFLLIVLLFSTPASSAQEDNQQFLDCFYPPFDCGSVQIRYPFWTEDSPENCRFPHENEIKCNTNDNSSEIVIQKRPYHVMKIEYEEQKATIVDKDYYLANESKNPCFAPFSNTILDFNLFNYTHGDLNLSFLKCPGPLPQNNIYLKFLTSCSSDDLSDQAYYFTFEEHITGPFKDCRVIKVPILHENKARLLKNPDKFWIDVLVGGFEVTWSFTHFDHLCRHCFESKGQYCGHHETSALQRACYCNGTPYPDKCPPSLGAITGVILTCCFVFILCLVRILPSDNSIFFWKKKTRDSRNVEAFLENYGSLAPKRHRYSELKKMTNSFKDNLGHGGYGSVFKGNLKDGRPVAVKVLNNAKGGNGDEFINEVASIGRTCHVNVVALLGFCSEGSNRALVYEFMSKGSLEKFIFSDTWENKQHVLDCQKAIPNCSCIAHED</sequence>
<evidence type="ECO:0000256" key="7">
    <source>
        <dbReference type="SAM" id="Phobius"/>
    </source>
</evidence>
<evidence type="ECO:0000256" key="3">
    <source>
        <dbReference type="ARBA" id="ARBA00022729"/>
    </source>
</evidence>
<evidence type="ECO:0000256" key="1">
    <source>
        <dbReference type="ARBA" id="ARBA00004167"/>
    </source>
</evidence>
<keyword evidence="4 6" id="KW-0547">Nucleotide-binding</keyword>
<evidence type="ECO:0000256" key="2">
    <source>
        <dbReference type="ARBA" id="ARBA00022679"/>
    </source>
</evidence>
<dbReference type="GO" id="GO:0005524">
    <property type="term" value="F:ATP binding"/>
    <property type="evidence" value="ECO:0007669"/>
    <property type="project" value="UniProtKB-UniRule"/>
</dbReference>
<dbReference type="GO" id="GO:0030247">
    <property type="term" value="F:polysaccharide binding"/>
    <property type="evidence" value="ECO:0007669"/>
    <property type="project" value="InterPro"/>
</dbReference>
<dbReference type="Pfam" id="PF13947">
    <property type="entry name" value="GUB_WAK_bind"/>
    <property type="match status" value="1"/>
</dbReference>
<dbReference type="Gene3D" id="3.30.200.20">
    <property type="entry name" value="Phosphorylase Kinase, domain 1"/>
    <property type="match status" value="1"/>
</dbReference>
<keyword evidence="5 6" id="KW-0067">ATP-binding</keyword>
<dbReference type="OrthoDB" id="544400at2759"/>
<keyword evidence="7" id="KW-1133">Transmembrane helix</keyword>
<reference evidence="9 10" key="1">
    <citation type="journal article" date="2019" name="Nat. Plants">
        <title>Stout camphor tree genome fills gaps in understanding of flowering plant genome evolution.</title>
        <authorList>
            <person name="Chaw S.M."/>
            <person name="Liu Y.C."/>
            <person name="Wu Y.W."/>
            <person name="Wang H.Y."/>
            <person name="Lin C.I."/>
            <person name="Wu C.S."/>
            <person name="Ke H.M."/>
            <person name="Chang L.Y."/>
            <person name="Hsu C.Y."/>
            <person name="Yang H.T."/>
            <person name="Sudianto E."/>
            <person name="Hsu M.H."/>
            <person name="Wu K.P."/>
            <person name="Wang L.N."/>
            <person name="Leebens-Mack J.H."/>
            <person name="Tsai I.J."/>
        </authorList>
    </citation>
    <scope>NUCLEOTIDE SEQUENCE [LARGE SCALE GENOMIC DNA]</scope>
    <source>
        <strain evidence="10">cv. Chaw 1501</strain>
        <tissue evidence="9">Young leaves</tissue>
    </source>
</reference>
<feature type="domain" description="Protein kinase" evidence="8">
    <location>
        <begin position="361"/>
        <end position="474"/>
    </location>
</feature>
<dbReference type="InterPro" id="IPR017441">
    <property type="entry name" value="Protein_kinase_ATP_BS"/>
</dbReference>
<dbReference type="PROSITE" id="PS50011">
    <property type="entry name" value="PROTEIN_KINASE_DOM"/>
    <property type="match status" value="1"/>
</dbReference>
<dbReference type="InterPro" id="IPR000719">
    <property type="entry name" value="Prot_kinase_dom"/>
</dbReference>
<dbReference type="InterPro" id="IPR011009">
    <property type="entry name" value="Kinase-like_dom_sf"/>
</dbReference>
<protein>
    <submittedName>
        <fullName evidence="9">LEAF RUST 10 DISEASE-RESISTANCE LOCUS RECEPTOR-LIKE PROTEIN KINASE-like protein 2.4 isoform X2</fullName>
    </submittedName>
</protein>
<keyword evidence="9" id="KW-0675">Receptor</keyword>
<gene>
    <name evidence="9" type="ORF">CKAN_01077400</name>
</gene>
<dbReference type="Pfam" id="PF07714">
    <property type="entry name" value="PK_Tyr_Ser-Thr"/>
    <property type="match status" value="1"/>
</dbReference>
<evidence type="ECO:0000313" key="9">
    <source>
        <dbReference type="EMBL" id="RWR82065.1"/>
    </source>
</evidence>
<evidence type="ECO:0000256" key="4">
    <source>
        <dbReference type="ARBA" id="ARBA00022741"/>
    </source>
</evidence>
<accession>A0A3S3QB82</accession>
<dbReference type="FunFam" id="3.30.200.20:FF:000178">
    <property type="entry name" value="serine/threonine-protein kinase PBS1-like"/>
    <property type="match status" value="1"/>
</dbReference>
<dbReference type="AlphaFoldDB" id="A0A3S3QB82"/>
<keyword evidence="10" id="KW-1185">Reference proteome</keyword>
<keyword evidence="2" id="KW-0808">Transferase</keyword>
<dbReference type="GO" id="GO:0004672">
    <property type="term" value="F:protein kinase activity"/>
    <property type="evidence" value="ECO:0007669"/>
    <property type="project" value="InterPro"/>
</dbReference>
<feature type="transmembrane region" description="Helical" evidence="7">
    <location>
        <begin position="295"/>
        <end position="317"/>
    </location>
</feature>